<protein>
    <submittedName>
        <fullName evidence="2">Putative enzyme related to lactoylglutathione lyase</fullName>
    </submittedName>
</protein>
<proteinExistence type="predicted"/>
<reference evidence="2 3" key="1">
    <citation type="submission" date="2020-10" db="EMBL/GenBank/DDBJ databases">
        <title>Sequencing the genomes of 1000 actinobacteria strains.</title>
        <authorList>
            <person name="Klenk H.-P."/>
        </authorList>
    </citation>
    <scope>NUCLEOTIDE SEQUENCE [LARGE SCALE GENOMIC DNA]</scope>
    <source>
        <strain evidence="2 3">DSM 41803</strain>
    </source>
</reference>
<dbReference type="EMBL" id="JADBGF010000001">
    <property type="protein sequence ID" value="MBE1601646.1"/>
    <property type="molecule type" value="Genomic_DNA"/>
</dbReference>
<dbReference type="PANTHER" id="PTHR33993">
    <property type="entry name" value="GLYOXALASE-RELATED"/>
    <property type="match status" value="1"/>
</dbReference>
<dbReference type="GeneID" id="24310116"/>
<dbReference type="CDD" id="cd07247">
    <property type="entry name" value="SgaA_N_like"/>
    <property type="match status" value="1"/>
</dbReference>
<feature type="domain" description="VOC" evidence="1">
    <location>
        <begin position="4"/>
        <end position="118"/>
    </location>
</feature>
<dbReference type="Pfam" id="PF00903">
    <property type="entry name" value="Glyoxalase"/>
    <property type="match status" value="1"/>
</dbReference>
<dbReference type="SUPFAM" id="SSF54593">
    <property type="entry name" value="Glyoxalase/Bleomycin resistance protein/Dihydroxybiphenyl dioxygenase"/>
    <property type="match status" value="1"/>
</dbReference>
<evidence type="ECO:0000259" key="1">
    <source>
        <dbReference type="PROSITE" id="PS51819"/>
    </source>
</evidence>
<keyword evidence="3" id="KW-1185">Reference proteome</keyword>
<dbReference type="GO" id="GO:0016829">
    <property type="term" value="F:lyase activity"/>
    <property type="evidence" value="ECO:0007669"/>
    <property type="project" value="UniProtKB-KW"/>
</dbReference>
<evidence type="ECO:0000313" key="2">
    <source>
        <dbReference type="EMBL" id="MBE1601646.1"/>
    </source>
</evidence>
<accession>A0A8I0P8C5</accession>
<comment type="caution">
    <text evidence="2">The sequence shown here is derived from an EMBL/GenBank/DDBJ whole genome shotgun (WGS) entry which is preliminary data.</text>
</comment>
<sequence>MSNPATHGEIHAKDADALQRFYTAAFGWEVQDVVDGAYHVLADPDADRGILHVGVGRAPQDRAGHLTFYVEVDDPAAVLEQIERLGGRTVRPPARMGTGPTLALFEDPEGHVIGLVERH</sequence>
<dbReference type="PROSITE" id="PS51819">
    <property type="entry name" value="VOC"/>
    <property type="match status" value="1"/>
</dbReference>
<keyword evidence="2" id="KW-0456">Lyase</keyword>
<evidence type="ECO:0000313" key="3">
    <source>
        <dbReference type="Proteomes" id="UP000629287"/>
    </source>
</evidence>
<dbReference type="GeneID" id="86832251"/>
<dbReference type="InterPro" id="IPR037523">
    <property type="entry name" value="VOC_core"/>
</dbReference>
<dbReference type="Gene3D" id="3.10.180.10">
    <property type="entry name" value="2,3-Dihydroxybiphenyl 1,2-Dioxygenase, domain 1"/>
    <property type="match status" value="1"/>
</dbReference>
<name>A0A8I0P8C5_9ACTN</name>
<dbReference type="AlphaFoldDB" id="A0A8I0P8C5"/>
<gene>
    <name evidence="2" type="ORF">H4687_007775</name>
</gene>
<dbReference type="OrthoDB" id="9793039at2"/>
<dbReference type="InterPro" id="IPR004360">
    <property type="entry name" value="Glyas_Fos-R_dOase_dom"/>
</dbReference>
<dbReference type="RefSeq" id="WP_012999277.1">
    <property type="nucleotide sequence ID" value="NZ_JADBGF010000001.1"/>
</dbReference>
<dbReference type="InterPro" id="IPR029068">
    <property type="entry name" value="Glyas_Bleomycin-R_OHBP_Dase"/>
</dbReference>
<dbReference type="Proteomes" id="UP000629287">
    <property type="component" value="Unassembled WGS sequence"/>
</dbReference>
<dbReference type="InterPro" id="IPR052164">
    <property type="entry name" value="Anthracycline_SecMetBiosynth"/>
</dbReference>
<organism evidence="2 3">
    <name type="scientific">Streptomyces stelliscabiei</name>
    <dbReference type="NCBI Taxonomy" id="146820"/>
    <lineage>
        <taxon>Bacteria</taxon>
        <taxon>Bacillati</taxon>
        <taxon>Actinomycetota</taxon>
        <taxon>Actinomycetes</taxon>
        <taxon>Kitasatosporales</taxon>
        <taxon>Streptomycetaceae</taxon>
        <taxon>Streptomyces</taxon>
    </lineage>
</organism>